<organism evidence="3 4">
    <name type="scientific">Ditylenchus dipsaci</name>
    <dbReference type="NCBI Taxonomy" id="166011"/>
    <lineage>
        <taxon>Eukaryota</taxon>
        <taxon>Metazoa</taxon>
        <taxon>Ecdysozoa</taxon>
        <taxon>Nematoda</taxon>
        <taxon>Chromadorea</taxon>
        <taxon>Rhabditida</taxon>
        <taxon>Tylenchina</taxon>
        <taxon>Tylenchomorpha</taxon>
        <taxon>Sphaerularioidea</taxon>
        <taxon>Anguinidae</taxon>
        <taxon>Anguininae</taxon>
        <taxon>Ditylenchus</taxon>
    </lineage>
</organism>
<sequence length="149" mass="15905">MYAVCCNRCCCFGVDFFLPSLLFCLLIAEQQLELIATAANSLGSTPSISTTAAVPASISFINLKLILVSGRTREFNFSASTSAADIASMFLRIGPENGKRSSVTLSALSLPGGKTTVMHLVTRENLPEPNSNDNLKKSKRSACCRCCVS</sequence>
<keyword evidence="3" id="KW-1185">Reference proteome</keyword>
<feature type="signal peptide" evidence="1">
    <location>
        <begin position="1"/>
        <end position="24"/>
    </location>
</feature>
<dbReference type="InterPro" id="IPR039540">
    <property type="entry name" value="UBL3-like_ubiquitin_dom"/>
</dbReference>
<dbReference type="Proteomes" id="UP000887574">
    <property type="component" value="Unplaced"/>
</dbReference>
<feature type="domain" description="UBL3-like ubiquitin" evidence="2">
    <location>
        <begin position="61"/>
        <end position="97"/>
    </location>
</feature>
<accession>A0A915CTK0</accession>
<feature type="chain" id="PRO_5037114313" evidence="1">
    <location>
        <begin position="25"/>
        <end position="149"/>
    </location>
</feature>
<protein>
    <submittedName>
        <fullName evidence="4">UBL3-like ubiquitin domain-containing protein</fullName>
    </submittedName>
</protein>
<dbReference type="SUPFAM" id="SSF54236">
    <property type="entry name" value="Ubiquitin-like"/>
    <property type="match status" value="1"/>
</dbReference>
<dbReference type="AlphaFoldDB" id="A0A915CTK0"/>
<evidence type="ECO:0000256" key="1">
    <source>
        <dbReference type="SAM" id="SignalP"/>
    </source>
</evidence>
<feature type="domain" description="UBL3-like ubiquitin" evidence="2">
    <location>
        <begin position="101"/>
        <end position="147"/>
    </location>
</feature>
<dbReference type="WBParaSite" id="jg12488">
    <property type="protein sequence ID" value="jg12488"/>
    <property type="gene ID" value="jg12488"/>
</dbReference>
<dbReference type="InterPro" id="IPR029071">
    <property type="entry name" value="Ubiquitin-like_domsf"/>
</dbReference>
<reference evidence="4" key="1">
    <citation type="submission" date="2022-11" db="UniProtKB">
        <authorList>
            <consortium name="WormBaseParasite"/>
        </authorList>
    </citation>
    <scope>IDENTIFICATION</scope>
</reference>
<dbReference type="Pfam" id="PF13881">
    <property type="entry name" value="Rad60-SLD_2"/>
    <property type="match status" value="2"/>
</dbReference>
<name>A0A915CTK0_9BILA</name>
<evidence type="ECO:0000313" key="3">
    <source>
        <dbReference type="Proteomes" id="UP000887574"/>
    </source>
</evidence>
<proteinExistence type="predicted"/>
<keyword evidence="1" id="KW-0732">Signal</keyword>
<evidence type="ECO:0000259" key="2">
    <source>
        <dbReference type="Pfam" id="PF13881"/>
    </source>
</evidence>
<evidence type="ECO:0000313" key="4">
    <source>
        <dbReference type="WBParaSite" id="jg12488"/>
    </source>
</evidence>